<gene>
    <name evidence="2" type="ORF">UU02_C0007G0009</name>
</gene>
<accession>A0A0G0SQ53</accession>
<dbReference type="AlphaFoldDB" id="A0A0G0SQ53"/>
<dbReference type="InterPro" id="IPR011604">
    <property type="entry name" value="PDDEXK-like_dom_sf"/>
</dbReference>
<dbReference type="EMBL" id="LBZA01000007">
    <property type="protein sequence ID" value="KKR64571.1"/>
    <property type="molecule type" value="Genomic_DNA"/>
</dbReference>
<dbReference type="Pfam" id="PF12705">
    <property type="entry name" value="PDDEXK_1"/>
    <property type="match status" value="1"/>
</dbReference>
<name>A0A0G0SQ53_9BACT</name>
<evidence type="ECO:0000313" key="2">
    <source>
        <dbReference type="EMBL" id="KKR64571.1"/>
    </source>
</evidence>
<evidence type="ECO:0000259" key="1">
    <source>
        <dbReference type="Pfam" id="PF12705"/>
    </source>
</evidence>
<feature type="domain" description="PD-(D/E)XK endonuclease-like" evidence="1">
    <location>
        <begin position="81"/>
        <end position="208"/>
    </location>
</feature>
<sequence>MYKLSPSDFAYLYEECKLCYYLKIKHGIYQPSMPMPGVFSAINTRLQGNLVGKNLHTLSEKLPDGIVENQEGWVESKPVPDTEVFIKGKYDLLVKLPDDTHLLVDLKISTPGDDKIEKYKTQLNAYKFALENPANGNPIKLTRLGLLIFYPDQVSFEKGSATLTFPPSWLEVPADQTGFLAFAKRIDKLLSGPTPEEGKECKWCKYRHLGDTLSHTDTGSVKDDTIPF</sequence>
<proteinExistence type="predicted"/>
<dbReference type="Proteomes" id="UP000034293">
    <property type="component" value="Unassembled WGS sequence"/>
</dbReference>
<reference evidence="2 3" key="1">
    <citation type="journal article" date="2015" name="Nature">
        <title>rRNA introns, odd ribosomes, and small enigmatic genomes across a large radiation of phyla.</title>
        <authorList>
            <person name="Brown C.T."/>
            <person name="Hug L.A."/>
            <person name="Thomas B.C."/>
            <person name="Sharon I."/>
            <person name="Castelle C.J."/>
            <person name="Singh A."/>
            <person name="Wilkins M.J."/>
            <person name="Williams K.H."/>
            <person name="Banfield J.F."/>
        </authorList>
    </citation>
    <scope>NUCLEOTIDE SEQUENCE [LARGE SCALE GENOMIC DNA]</scope>
</reference>
<comment type="caution">
    <text evidence="2">The sequence shown here is derived from an EMBL/GenBank/DDBJ whole genome shotgun (WGS) entry which is preliminary data.</text>
</comment>
<dbReference type="Gene3D" id="3.90.320.10">
    <property type="match status" value="1"/>
</dbReference>
<organism evidence="2 3">
    <name type="scientific">Candidatus Woesebacteria bacterium GW2011_GWA1_40_43</name>
    <dbReference type="NCBI Taxonomy" id="1618553"/>
    <lineage>
        <taxon>Bacteria</taxon>
        <taxon>Candidatus Woeseibacteriota</taxon>
    </lineage>
</organism>
<protein>
    <recommendedName>
        <fullName evidence="1">PD-(D/E)XK endonuclease-like domain-containing protein</fullName>
    </recommendedName>
</protein>
<evidence type="ECO:0000313" key="3">
    <source>
        <dbReference type="Proteomes" id="UP000034293"/>
    </source>
</evidence>
<dbReference type="InterPro" id="IPR038726">
    <property type="entry name" value="PDDEXK_AddAB-type"/>
</dbReference>